<evidence type="ECO:0000256" key="8">
    <source>
        <dbReference type="HAMAP-Rule" id="MF_00222"/>
    </source>
</evidence>
<keyword evidence="5 8" id="KW-0560">Oxidoreductase</keyword>
<feature type="binding site" evidence="8">
    <location>
        <begin position="19"/>
        <end position="21"/>
    </location>
    <ligand>
        <name>shikimate</name>
        <dbReference type="ChEBI" id="CHEBI:36208"/>
    </ligand>
</feature>
<evidence type="ECO:0000256" key="7">
    <source>
        <dbReference type="ARBA" id="ARBA00049442"/>
    </source>
</evidence>
<dbReference type="GO" id="GO:0004764">
    <property type="term" value="F:shikimate 3-dehydrogenase (NADP+) activity"/>
    <property type="evidence" value="ECO:0007669"/>
    <property type="project" value="UniProtKB-EC"/>
</dbReference>
<keyword evidence="13" id="KW-1185">Reference proteome</keyword>
<dbReference type="SUPFAM" id="SSF51735">
    <property type="entry name" value="NAD(P)-binding Rossmann-fold domains"/>
    <property type="match status" value="1"/>
</dbReference>
<dbReference type="InterPro" id="IPR036291">
    <property type="entry name" value="NAD(P)-bd_dom_sf"/>
</dbReference>
<dbReference type="EMBL" id="JADKNH010000020">
    <property type="protein sequence ID" value="MBF4695792.1"/>
    <property type="molecule type" value="Genomic_DNA"/>
</dbReference>
<feature type="binding site" evidence="8">
    <location>
        <position position="256"/>
    </location>
    <ligand>
        <name>shikimate</name>
        <dbReference type="ChEBI" id="CHEBI:36208"/>
    </ligand>
</feature>
<evidence type="ECO:0000256" key="4">
    <source>
        <dbReference type="ARBA" id="ARBA00022857"/>
    </source>
</evidence>
<dbReference type="InterPro" id="IPR022893">
    <property type="entry name" value="Shikimate_DH_fam"/>
</dbReference>
<dbReference type="Pfam" id="PF18317">
    <property type="entry name" value="SDH_C"/>
    <property type="match status" value="1"/>
</dbReference>
<feature type="binding site" evidence="8">
    <location>
        <position position="228"/>
    </location>
    <ligand>
        <name>shikimate</name>
        <dbReference type="ChEBI" id="CHEBI:36208"/>
    </ligand>
</feature>
<dbReference type="EC" id="1.1.1.25" evidence="2 8"/>
<comment type="caution">
    <text evidence="12">The sequence shown here is derived from an EMBL/GenBank/DDBJ whole genome shotgun (WGS) entry which is preliminary data.</text>
</comment>
<name>A0ABR9ZZB8_9FIRM</name>
<dbReference type="InterPro" id="IPR013708">
    <property type="entry name" value="Shikimate_DH-bd_N"/>
</dbReference>
<reference evidence="12 13" key="1">
    <citation type="submission" date="2020-11" db="EMBL/GenBank/DDBJ databases">
        <title>Fusibacter basophilias sp. nov.</title>
        <authorList>
            <person name="Qiu D."/>
        </authorList>
    </citation>
    <scope>NUCLEOTIDE SEQUENCE [LARGE SCALE GENOMIC DNA]</scope>
    <source>
        <strain evidence="12 13">Q10-2</strain>
    </source>
</reference>
<evidence type="ECO:0000256" key="3">
    <source>
        <dbReference type="ARBA" id="ARBA00022605"/>
    </source>
</evidence>
<comment type="function">
    <text evidence="8">Involved in the biosynthesis of the chorismate, which leads to the biosynthesis of aromatic amino acids. Catalyzes the reversible NADPH linked reduction of 3-dehydroshikimate (DHSA) to yield shikimate (SA).</text>
</comment>
<dbReference type="InterPro" id="IPR011342">
    <property type="entry name" value="Shikimate_DH"/>
</dbReference>
<keyword evidence="6 8" id="KW-0057">Aromatic amino acid biosynthesis</keyword>
<comment type="subunit">
    <text evidence="8">Homodimer.</text>
</comment>
<evidence type="ECO:0000259" key="11">
    <source>
        <dbReference type="Pfam" id="PF18317"/>
    </source>
</evidence>
<evidence type="ECO:0000256" key="1">
    <source>
        <dbReference type="ARBA" id="ARBA00004871"/>
    </source>
</evidence>
<feature type="domain" description="Shikimate dehydrogenase substrate binding N-terminal" evidence="10">
    <location>
        <begin position="11"/>
        <end position="93"/>
    </location>
</feature>
<evidence type="ECO:0000256" key="5">
    <source>
        <dbReference type="ARBA" id="ARBA00023002"/>
    </source>
</evidence>
<gene>
    <name evidence="8 12" type="primary">aroE</name>
    <name evidence="12" type="ORF">ISU02_22065</name>
</gene>
<comment type="similarity">
    <text evidence="8">Belongs to the shikimate dehydrogenase family.</text>
</comment>
<feature type="binding site" evidence="8">
    <location>
        <position position="106"/>
    </location>
    <ligand>
        <name>shikimate</name>
        <dbReference type="ChEBI" id="CHEBI:36208"/>
    </ligand>
</feature>
<dbReference type="RefSeq" id="WP_194704029.1">
    <property type="nucleotide sequence ID" value="NZ_JADKNH010000020.1"/>
</dbReference>
<keyword evidence="3 8" id="KW-0028">Amino-acid biosynthesis</keyword>
<proteinExistence type="inferred from homology"/>
<comment type="catalytic activity">
    <reaction evidence="7 8">
        <text>shikimate + NADP(+) = 3-dehydroshikimate + NADPH + H(+)</text>
        <dbReference type="Rhea" id="RHEA:17737"/>
        <dbReference type="ChEBI" id="CHEBI:15378"/>
        <dbReference type="ChEBI" id="CHEBI:16630"/>
        <dbReference type="ChEBI" id="CHEBI:36208"/>
        <dbReference type="ChEBI" id="CHEBI:57783"/>
        <dbReference type="ChEBI" id="CHEBI:58349"/>
        <dbReference type="EC" id="1.1.1.25"/>
    </reaction>
</comment>
<sequence>MITLNTKLVGLLGYPLTFTFSPTMHNSTFEHLGLDNFYLPIEVGKEGLEDVLKGIRRMNFIGCNVTKPNKVRVLRYLDEIDELASKIGAVNTVKIEDGKLIGYNTDGYGYVESLKTIIGEVTGKKFVLLGSGGAGRAIAFTLASEGAEKILIFDKATECGEKVATEINAGVKHCAEYISLSESNLKKAIEESDVIINATGAGMIPNIDVTPLDKCLFKPGMIASDITYNPMKTRFLKEAEEMGCVTHNGVGMLIHQGAKAFEIWTGIKAPVEHMSKTVTEIIESLNAK</sequence>
<feature type="domain" description="Quinate/shikimate 5-dehydrogenase/glutamyl-tRNA reductase" evidence="9">
    <location>
        <begin position="115"/>
        <end position="201"/>
    </location>
</feature>
<feature type="active site" description="Proton acceptor" evidence="8">
    <location>
        <position position="70"/>
    </location>
</feature>
<dbReference type="Gene3D" id="3.40.50.720">
    <property type="entry name" value="NAD(P)-binding Rossmann-like Domain"/>
    <property type="match status" value="1"/>
</dbReference>
<dbReference type="SUPFAM" id="SSF53223">
    <property type="entry name" value="Aminoacid dehydrogenase-like, N-terminal domain"/>
    <property type="match status" value="1"/>
</dbReference>
<dbReference type="NCBIfam" id="NF001319">
    <property type="entry name" value="PRK00258.3-3"/>
    <property type="match status" value="1"/>
</dbReference>
<feature type="binding site" evidence="8">
    <location>
        <position position="249"/>
    </location>
    <ligand>
        <name>NADP(+)</name>
        <dbReference type="ChEBI" id="CHEBI:58349"/>
    </ligand>
</feature>
<dbReference type="CDD" id="cd01065">
    <property type="entry name" value="NAD_bind_Shikimate_DH"/>
    <property type="match status" value="1"/>
</dbReference>
<feature type="binding site" evidence="8">
    <location>
        <position position="91"/>
    </location>
    <ligand>
        <name>shikimate</name>
        <dbReference type="ChEBI" id="CHEBI:36208"/>
    </ligand>
</feature>
<dbReference type="Pfam" id="PF08501">
    <property type="entry name" value="Shikimate_dh_N"/>
    <property type="match status" value="1"/>
</dbReference>
<protein>
    <recommendedName>
        <fullName evidence="2 8">Shikimate dehydrogenase (NADP(+))</fullName>
        <shortName evidence="8">SDH</shortName>
        <ecNumber evidence="2 8">1.1.1.25</ecNumber>
    </recommendedName>
</protein>
<accession>A0ABR9ZZB8</accession>
<evidence type="ECO:0000259" key="9">
    <source>
        <dbReference type="Pfam" id="PF01488"/>
    </source>
</evidence>
<comment type="caution">
    <text evidence="8">Lacks conserved residue(s) required for the propagation of feature annotation.</text>
</comment>
<dbReference type="Pfam" id="PF01488">
    <property type="entry name" value="Shikimate_DH"/>
    <property type="match status" value="1"/>
</dbReference>
<dbReference type="PANTHER" id="PTHR21089">
    <property type="entry name" value="SHIKIMATE DEHYDROGENASE"/>
    <property type="match status" value="1"/>
</dbReference>
<comment type="pathway">
    <text evidence="1 8">Metabolic intermediate biosynthesis; chorismate biosynthesis; chorismate from D-erythrose 4-phosphate and phosphoenolpyruvate: step 4/7.</text>
</comment>
<evidence type="ECO:0000313" key="13">
    <source>
        <dbReference type="Proteomes" id="UP000614200"/>
    </source>
</evidence>
<feature type="domain" description="SDH C-terminal" evidence="11">
    <location>
        <begin position="249"/>
        <end position="278"/>
    </location>
</feature>
<dbReference type="InterPro" id="IPR041121">
    <property type="entry name" value="SDH_C"/>
</dbReference>
<dbReference type="InterPro" id="IPR046346">
    <property type="entry name" value="Aminoacid_DH-like_N_sf"/>
</dbReference>
<dbReference type="Proteomes" id="UP000614200">
    <property type="component" value="Unassembled WGS sequence"/>
</dbReference>
<feature type="binding site" evidence="8">
    <location>
        <position position="226"/>
    </location>
    <ligand>
        <name>NADP(+)</name>
        <dbReference type="ChEBI" id="CHEBI:58349"/>
    </ligand>
</feature>
<feature type="binding site" evidence="8">
    <location>
        <position position="82"/>
    </location>
    <ligand>
        <name>NADP(+)</name>
        <dbReference type="ChEBI" id="CHEBI:58349"/>
    </ligand>
</feature>
<dbReference type="PANTHER" id="PTHR21089:SF1">
    <property type="entry name" value="BIFUNCTIONAL 3-DEHYDROQUINATE DEHYDRATASE_SHIKIMATE DEHYDROGENASE, CHLOROPLASTIC"/>
    <property type="match status" value="1"/>
</dbReference>
<evidence type="ECO:0000259" key="10">
    <source>
        <dbReference type="Pfam" id="PF08501"/>
    </source>
</evidence>
<feature type="binding site" evidence="8">
    <location>
        <begin position="130"/>
        <end position="134"/>
    </location>
    <ligand>
        <name>NADP(+)</name>
        <dbReference type="ChEBI" id="CHEBI:58349"/>
    </ligand>
</feature>
<dbReference type="Gene3D" id="3.40.50.10860">
    <property type="entry name" value="Leucine Dehydrogenase, chain A, domain 1"/>
    <property type="match status" value="1"/>
</dbReference>
<evidence type="ECO:0000256" key="2">
    <source>
        <dbReference type="ARBA" id="ARBA00012962"/>
    </source>
</evidence>
<evidence type="ECO:0000313" key="12">
    <source>
        <dbReference type="EMBL" id="MBF4695792.1"/>
    </source>
</evidence>
<keyword evidence="4 8" id="KW-0521">NADP</keyword>
<dbReference type="NCBIfam" id="TIGR00507">
    <property type="entry name" value="aroE"/>
    <property type="match status" value="1"/>
</dbReference>
<dbReference type="InterPro" id="IPR006151">
    <property type="entry name" value="Shikm_DH/Glu-tRNA_Rdtase"/>
</dbReference>
<dbReference type="HAMAP" id="MF_00222">
    <property type="entry name" value="Shikimate_DH_AroE"/>
    <property type="match status" value="1"/>
</dbReference>
<evidence type="ECO:0000256" key="6">
    <source>
        <dbReference type="ARBA" id="ARBA00023141"/>
    </source>
</evidence>
<organism evidence="12 13">
    <name type="scientific">Fusibacter ferrireducens</name>
    <dbReference type="NCBI Taxonomy" id="2785058"/>
    <lineage>
        <taxon>Bacteria</taxon>
        <taxon>Bacillati</taxon>
        <taxon>Bacillota</taxon>
        <taxon>Clostridia</taxon>
        <taxon>Eubacteriales</taxon>
        <taxon>Eubacteriales Family XII. Incertae Sedis</taxon>
        <taxon>Fusibacter</taxon>
    </lineage>
</organism>
<feature type="binding site" evidence="8">
    <location>
        <position position="66"/>
    </location>
    <ligand>
        <name>shikimate</name>
        <dbReference type="ChEBI" id="CHEBI:36208"/>
    </ligand>
</feature>